<reference evidence="6" key="1">
    <citation type="submission" date="2022-03" db="EMBL/GenBank/DDBJ databases">
        <title>Complete genome sequence of Caldinitratiruptor microaerophilus.</title>
        <authorList>
            <person name="Mukaiyama R."/>
            <person name="Nishiyama T."/>
            <person name="Ueda K."/>
        </authorList>
    </citation>
    <scope>NUCLEOTIDE SEQUENCE</scope>
    <source>
        <strain evidence="6">JCM 16183</strain>
    </source>
</reference>
<keyword evidence="1" id="KW-0813">Transport</keyword>
<dbReference type="RefSeq" id="WP_264842226.1">
    <property type="nucleotide sequence ID" value="NZ_AP025628.1"/>
</dbReference>
<evidence type="ECO:0000259" key="5">
    <source>
        <dbReference type="PROSITE" id="PS50893"/>
    </source>
</evidence>
<dbReference type="InterPro" id="IPR005670">
    <property type="entry name" value="PstB-like"/>
</dbReference>
<dbReference type="GO" id="GO:0016020">
    <property type="term" value="C:membrane"/>
    <property type="evidence" value="ECO:0007669"/>
    <property type="project" value="InterPro"/>
</dbReference>
<dbReference type="InterPro" id="IPR027417">
    <property type="entry name" value="P-loop_NTPase"/>
</dbReference>
<dbReference type="CDD" id="cd03260">
    <property type="entry name" value="ABC_PstB_phosphate_transporter"/>
    <property type="match status" value="1"/>
</dbReference>
<dbReference type="GO" id="GO:0035435">
    <property type="term" value="P:phosphate ion transmembrane transport"/>
    <property type="evidence" value="ECO:0007669"/>
    <property type="project" value="InterPro"/>
</dbReference>
<dbReference type="InterPro" id="IPR003593">
    <property type="entry name" value="AAA+_ATPase"/>
</dbReference>
<feature type="domain" description="ABC transporter" evidence="5">
    <location>
        <begin position="24"/>
        <end position="265"/>
    </location>
</feature>
<organism evidence="6 7">
    <name type="scientific">Caldinitratiruptor microaerophilus</name>
    <dbReference type="NCBI Taxonomy" id="671077"/>
    <lineage>
        <taxon>Bacteria</taxon>
        <taxon>Bacillati</taxon>
        <taxon>Bacillota</taxon>
        <taxon>Clostridia</taxon>
        <taxon>Eubacteriales</taxon>
        <taxon>Symbiobacteriaceae</taxon>
        <taxon>Caldinitratiruptor</taxon>
    </lineage>
</organism>
<dbReference type="GO" id="GO:0016887">
    <property type="term" value="F:ATP hydrolysis activity"/>
    <property type="evidence" value="ECO:0007669"/>
    <property type="project" value="InterPro"/>
</dbReference>
<keyword evidence="3 6" id="KW-0067">ATP-binding</keyword>
<dbReference type="SUPFAM" id="SSF52540">
    <property type="entry name" value="P-loop containing nucleoside triphosphate hydrolases"/>
    <property type="match status" value="1"/>
</dbReference>
<gene>
    <name evidence="6" type="primary">pstB_3</name>
    <name evidence="6" type="ORF">caldi_26810</name>
</gene>
<feature type="compositionally biased region" description="Basic and acidic residues" evidence="4">
    <location>
        <begin position="1"/>
        <end position="13"/>
    </location>
</feature>
<dbReference type="Gene3D" id="3.40.50.300">
    <property type="entry name" value="P-loop containing nucleotide triphosphate hydrolases"/>
    <property type="match status" value="1"/>
</dbReference>
<dbReference type="PANTHER" id="PTHR43423:SF1">
    <property type="entry name" value="ABC TRANSPORTER I FAMILY MEMBER 17"/>
    <property type="match status" value="1"/>
</dbReference>
<dbReference type="Proteomes" id="UP001163687">
    <property type="component" value="Chromosome"/>
</dbReference>
<dbReference type="PROSITE" id="PS00211">
    <property type="entry name" value="ABC_TRANSPORTER_1"/>
    <property type="match status" value="1"/>
</dbReference>
<dbReference type="PROSITE" id="PS50893">
    <property type="entry name" value="ABC_TRANSPORTER_2"/>
    <property type="match status" value="1"/>
</dbReference>
<dbReference type="InterPro" id="IPR017871">
    <property type="entry name" value="ABC_transporter-like_CS"/>
</dbReference>
<feature type="region of interest" description="Disordered" evidence="4">
    <location>
        <begin position="1"/>
        <end position="21"/>
    </location>
</feature>
<sequence length="276" mass="30047">MERRPGPVRRGEEPPAAPGRPPGIRVVGLSVWYGTARALRGISLEVAPGEILALVGPSGCGKSTLLRCLNRLHDLNPAVRVAGRVLLDGEDIYARGVDPAAVRRRVGMVMQRPVPLPGSIADNVTFGPRLWGIRDPERLQAIAERALRRAGLWDEVRRRLGRPASDLSGGQQQRLCLARALALEPEVLLLDEPTSALDPSSAGLLERLLAGLRGRHTLVLVTHDLDQARRLADRVALLIGGELVECADTVRFFERPADPRTVRFLAAAGRLREESD</sequence>
<evidence type="ECO:0000256" key="1">
    <source>
        <dbReference type="ARBA" id="ARBA00022448"/>
    </source>
</evidence>
<accession>A0AA35G6M9</accession>
<dbReference type="PANTHER" id="PTHR43423">
    <property type="entry name" value="ABC TRANSPORTER I FAMILY MEMBER 17"/>
    <property type="match status" value="1"/>
</dbReference>
<dbReference type="SMART" id="SM00382">
    <property type="entry name" value="AAA"/>
    <property type="match status" value="1"/>
</dbReference>
<keyword evidence="2" id="KW-0547">Nucleotide-binding</keyword>
<evidence type="ECO:0000313" key="7">
    <source>
        <dbReference type="Proteomes" id="UP001163687"/>
    </source>
</evidence>
<dbReference type="AlphaFoldDB" id="A0AA35G6M9"/>
<dbReference type="GO" id="GO:0005315">
    <property type="term" value="F:phosphate transmembrane transporter activity"/>
    <property type="evidence" value="ECO:0007669"/>
    <property type="project" value="InterPro"/>
</dbReference>
<proteinExistence type="predicted"/>
<dbReference type="GO" id="GO:0005524">
    <property type="term" value="F:ATP binding"/>
    <property type="evidence" value="ECO:0007669"/>
    <property type="project" value="UniProtKB-KW"/>
</dbReference>
<evidence type="ECO:0000256" key="4">
    <source>
        <dbReference type="SAM" id="MobiDB-lite"/>
    </source>
</evidence>
<evidence type="ECO:0000313" key="6">
    <source>
        <dbReference type="EMBL" id="BDG61591.1"/>
    </source>
</evidence>
<dbReference type="EMBL" id="AP025628">
    <property type="protein sequence ID" value="BDG61591.1"/>
    <property type="molecule type" value="Genomic_DNA"/>
</dbReference>
<evidence type="ECO:0000256" key="2">
    <source>
        <dbReference type="ARBA" id="ARBA00022741"/>
    </source>
</evidence>
<dbReference type="Pfam" id="PF00005">
    <property type="entry name" value="ABC_tran"/>
    <property type="match status" value="1"/>
</dbReference>
<name>A0AA35G6M9_9FIRM</name>
<dbReference type="KEGG" id="cmic:caldi_26810"/>
<keyword evidence="7" id="KW-1185">Reference proteome</keyword>
<evidence type="ECO:0000256" key="3">
    <source>
        <dbReference type="ARBA" id="ARBA00022840"/>
    </source>
</evidence>
<protein>
    <submittedName>
        <fullName evidence="6">Phosphate import ATP-binding protein PstB</fullName>
    </submittedName>
</protein>
<dbReference type="InterPro" id="IPR003439">
    <property type="entry name" value="ABC_transporter-like_ATP-bd"/>
</dbReference>